<reference evidence="2 3" key="1">
    <citation type="submission" date="2017-09" db="EMBL/GenBank/DDBJ databases">
        <authorList>
            <person name="Ehlers B."/>
            <person name="Leendertz F.H."/>
        </authorList>
    </citation>
    <scope>NUCLEOTIDE SEQUENCE [LARGE SCALE GENOMIC DNA]</scope>
    <source>
        <strain evidence="2 3">DSM 46844</strain>
    </source>
</reference>
<dbReference type="Proteomes" id="UP000219514">
    <property type="component" value="Unassembled WGS sequence"/>
</dbReference>
<dbReference type="RefSeq" id="WP_097204106.1">
    <property type="nucleotide sequence ID" value="NZ_JACHXB010000001.1"/>
</dbReference>
<dbReference type="PANTHER" id="PTHR43319:SF3">
    <property type="entry name" value="BETA-LACTAMASE-RELATED DOMAIN-CONTAINING PROTEIN"/>
    <property type="match status" value="1"/>
</dbReference>
<gene>
    <name evidence="2" type="ORF">SAMN06893097_101528</name>
</gene>
<dbReference type="AlphaFoldDB" id="A0A285E9J0"/>
<dbReference type="Pfam" id="PF00144">
    <property type="entry name" value="Beta-lactamase"/>
    <property type="match status" value="1"/>
</dbReference>
<sequence length="399" mass="41615">MTAEVSVNGHVAPGFEGVRQAFEDNFRVRGDVGASVAVYVDGAPVVDLWGGVADPTTGRAWGPDTTTLVYSATKGATAILVHALAEAGALDLDAPVATYWPEFAEGGKAAVTVRMLLSHQAGLPVPTAELTREDLFAGSPVAAALAAQEPLWEPGTAHGYHALTYGWLLGELVRRVTGRSLGAEFAERVAAPLKLDLWIGVPQDADVDYAPLLDGVPDPAALDAIEDPTVKAAIMQIVGAMMDPTSLFARVLSTNGALPTPHAETWNDPRARHMEQPAANGVTNARSLARMYAATVNDVDGVRLLSEATVEAARAEQVFGPDRVLMSPSRFGSGFMLDHAGMPLLSPASFGHQGAGGALGFADVEHRVGFGYAQNQLGASLVGEPRTAALIDALRASLG</sequence>
<dbReference type="InterPro" id="IPR012338">
    <property type="entry name" value="Beta-lactam/transpept-like"/>
</dbReference>
<dbReference type="InterPro" id="IPR052907">
    <property type="entry name" value="Beta-lactamase/esterase"/>
</dbReference>
<proteinExistence type="predicted"/>
<dbReference type="SUPFAM" id="SSF56601">
    <property type="entry name" value="beta-lactamase/transpeptidase-like"/>
    <property type="match status" value="1"/>
</dbReference>
<dbReference type="OrthoDB" id="9809635at2"/>
<dbReference type="InterPro" id="IPR001466">
    <property type="entry name" value="Beta-lactam-related"/>
</dbReference>
<feature type="domain" description="Beta-lactamase-related" evidence="1">
    <location>
        <begin position="23"/>
        <end position="382"/>
    </location>
</feature>
<evidence type="ECO:0000313" key="3">
    <source>
        <dbReference type="Proteomes" id="UP000219514"/>
    </source>
</evidence>
<dbReference type="PANTHER" id="PTHR43319">
    <property type="entry name" value="BETA-LACTAMASE-RELATED"/>
    <property type="match status" value="1"/>
</dbReference>
<name>A0A285E9J0_9ACTN</name>
<accession>A0A285E9J0</accession>
<dbReference type="Gene3D" id="3.40.710.10">
    <property type="entry name" value="DD-peptidase/beta-lactamase superfamily"/>
    <property type="match status" value="1"/>
</dbReference>
<evidence type="ECO:0000259" key="1">
    <source>
        <dbReference type="Pfam" id="PF00144"/>
    </source>
</evidence>
<organism evidence="2 3">
    <name type="scientific">Geodermatophilus sabuli</name>
    <dbReference type="NCBI Taxonomy" id="1564158"/>
    <lineage>
        <taxon>Bacteria</taxon>
        <taxon>Bacillati</taxon>
        <taxon>Actinomycetota</taxon>
        <taxon>Actinomycetes</taxon>
        <taxon>Geodermatophilales</taxon>
        <taxon>Geodermatophilaceae</taxon>
        <taxon>Geodermatophilus</taxon>
    </lineage>
</organism>
<dbReference type="EMBL" id="OBDO01000001">
    <property type="protein sequence ID" value="SNX94731.1"/>
    <property type="molecule type" value="Genomic_DNA"/>
</dbReference>
<evidence type="ECO:0000313" key="2">
    <source>
        <dbReference type="EMBL" id="SNX94731.1"/>
    </source>
</evidence>
<protein>
    <submittedName>
        <fullName evidence="2">CubicO group peptidase, beta-lactamase class C family</fullName>
    </submittedName>
</protein>
<keyword evidence="3" id="KW-1185">Reference proteome</keyword>